<feature type="repeat" description="ANK" evidence="3">
    <location>
        <begin position="293"/>
        <end position="325"/>
    </location>
</feature>
<reference evidence="4" key="1">
    <citation type="submission" date="2022-03" db="EMBL/GenBank/DDBJ databases">
        <authorList>
            <person name="Martin C."/>
        </authorList>
    </citation>
    <scope>NUCLEOTIDE SEQUENCE</scope>
</reference>
<name>A0A8S4N4K8_OWEFU</name>
<evidence type="ECO:0000256" key="2">
    <source>
        <dbReference type="ARBA" id="ARBA00023043"/>
    </source>
</evidence>
<evidence type="ECO:0000313" key="4">
    <source>
        <dbReference type="EMBL" id="CAH1775455.1"/>
    </source>
</evidence>
<dbReference type="Gene3D" id="1.25.40.20">
    <property type="entry name" value="Ankyrin repeat-containing domain"/>
    <property type="match status" value="3"/>
</dbReference>
<feature type="repeat" description="ANK" evidence="3">
    <location>
        <begin position="426"/>
        <end position="458"/>
    </location>
</feature>
<comment type="caution">
    <text evidence="4">The sequence shown here is derived from an EMBL/GenBank/DDBJ whole genome shotgun (WGS) entry which is preliminary data.</text>
</comment>
<keyword evidence="1" id="KW-0677">Repeat</keyword>
<dbReference type="SUPFAM" id="SSF48403">
    <property type="entry name" value="Ankyrin repeat"/>
    <property type="match status" value="2"/>
</dbReference>
<dbReference type="InterPro" id="IPR036770">
    <property type="entry name" value="Ankyrin_rpt-contain_sf"/>
</dbReference>
<accession>A0A8S4N4K8</accession>
<evidence type="ECO:0000256" key="1">
    <source>
        <dbReference type="ARBA" id="ARBA00022737"/>
    </source>
</evidence>
<feature type="repeat" description="ANK" evidence="3">
    <location>
        <begin position="259"/>
        <end position="291"/>
    </location>
</feature>
<dbReference type="PROSITE" id="PS50088">
    <property type="entry name" value="ANK_REPEAT"/>
    <property type="match status" value="6"/>
</dbReference>
<protein>
    <submittedName>
        <fullName evidence="4">Uncharacterized protein</fullName>
    </submittedName>
</protein>
<gene>
    <name evidence="4" type="ORF">OFUS_LOCUS2755</name>
</gene>
<organism evidence="4 5">
    <name type="scientific">Owenia fusiformis</name>
    <name type="common">Polychaete worm</name>
    <dbReference type="NCBI Taxonomy" id="6347"/>
    <lineage>
        <taxon>Eukaryota</taxon>
        <taxon>Metazoa</taxon>
        <taxon>Spiralia</taxon>
        <taxon>Lophotrochozoa</taxon>
        <taxon>Annelida</taxon>
        <taxon>Polychaeta</taxon>
        <taxon>Sedentaria</taxon>
        <taxon>Canalipalpata</taxon>
        <taxon>Sabellida</taxon>
        <taxon>Oweniida</taxon>
        <taxon>Oweniidae</taxon>
        <taxon>Owenia</taxon>
    </lineage>
</organism>
<evidence type="ECO:0000313" key="5">
    <source>
        <dbReference type="Proteomes" id="UP000749559"/>
    </source>
</evidence>
<dbReference type="PROSITE" id="PS50297">
    <property type="entry name" value="ANK_REP_REGION"/>
    <property type="match status" value="4"/>
</dbReference>
<dbReference type="SMART" id="SM00248">
    <property type="entry name" value="ANK"/>
    <property type="match status" value="13"/>
</dbReference>
<dbReference type="InterPro" id="IPR002110">
    <property type="entry name" value="Ankyrin_rpt"/>
</dbReference>
<feature type="repeat" description="ANK" evidence="3">
    <location>
        <begin position="393"/>
        <end position="425"/>
    </location>
</feature>
<evidence type="ECO:0000256" key="3">
    <source>
        <dbReference type="PROSITE-ProRule" id="PRU00023"/>
    </source>
</evidence>
<feature type="repeat" description="ANK" evidence="3">
    <location>
        <begin position="358"/>
        <end position="390"/>
    </location>
</feature>
<feature type="repeat" description="ANK" evidence="3">
    <location>
        <begin position="460"/>
        <end position="493"/>
    </location>
</feature>
<sequence>MSKIGDFRAILNLIKEKNFDQALQFINTIECDSMDLDAILIAATLNCDRQNDFHKYLISRGASCNNFLDPSLEEEFKISAFGVNSLHIAVERCKLDLFKLYLENGCGDLMIPCARHKYRNRGKNRDGSEKQDPENLPLHIAVLNNCESIVEIILQVAAREMLLAFGENSLNPLQCACSKGYGNIVRLLSDHYSSEDNVYIDPADLQRSSSGLLVPKAQTPPVYYAVPHPDVLKILFEKGFDVNYHILHSVSVASRSVARSTTALHEAARCGSVESCTLLIYGGALIDILERHNRVTPLLEACKHNHPGVVTLLLSLGANIHHFDKQYYSAIHHAATHPRGHECIQVLLDSGLNVDYEKGETALHAAVTAGNIDVVKFLISHGANMHSLEMDPCGLGVLHKASKNNNRSLVELLLESGIDVNYIDAEGNTALHLACSKKHTDIALLLIEKGADFTIRNTIHGQLPLHIAISSKCSHEIIDVLLAKGSPLGMSDDRGNTPLMCAINRVMENKKDIVYKLLYYNCDMDTPNRVLSDSRYDRPETPIEVAFKQTILYKQPPDVALMLVAAGCDTSVLPRMPLWKNRLTDENRISINNQLLQHGFGLKSQCRKQIRKILGGITRINEAAALLDLKSKDYLLLKDIPSLYGIDDICDI</sequence>
<proteinExistence type="predicted"/>
<dbReference type="EMBL" id="CAIIXF020000001">
    <property type="protein sequence ID" value="CAH1775455.1"/>
    <property type="molecule type" value="Genomic_DNA"/>
</dbReference>
<dbReference type="Pfam" id="PF00023">
    <property type="entry name" value="Ank"/>
    <property type="match status" value="1"/>
</dbReference>
<dbReference type="Pfam" id="PF12796">
    <property type="entry name" value="Ank_2"/>
    <property type="match status" value="4"/>
</dbReference>
<keyword evidence="2 3" id="KW-0040">ANK repeat</keyword>
<dbReference type="PANTHER" id="PTHR24198:SF165">
    <property type="entry name" value="ANKYRIN REPEAT-CONTAINING PROTEIN-RELATED"/>
    <property type="match status" value="1"/>
</dbReference>
<keyword evidence="5" id="KW-1185">Reference proteome</keyword>
<dbReference type="Proteomes" id="UP000749559">
    <property type="component" value="Unassembled WGS sequence"/>
</dbReference>
<dbReference type="AlphaFoldDB" id="A0A8S4N4K8"/>
<dbReference type="PRINTS" id="PR01415">
    <property type="entry name" value="ANKYRIN"/>
</dbReference>
<dbReference type="PANTHER" id="PTHR24198">
    <property type="entry name" value="ANKYRIN REPEAT AND PROTEIN KINASE DOMAIN-CONTAINING PROTEIN"/>
    <property type="match status" value="1"/>
</dbReference>
<dbReference type="OrthoDB" id="194358at2759"/>